<dbReference type="InterPro" id="IPR036388">
    <property type="entry name" value="WH-like_DNA-bd_sf"/>
</dbReference>
<dbReference type="CDD" id="cd07377">
    <property type="entry name" value="WHTH_GntR"/>
    <property type="match status" value="1"/>
</dbReference>
<dbReference type="GO" id="GO:0003677">
    <property type="term" value="F:DNA binding"/>
    <property type="evidence" value="ECO:0007669"/>
    <property type="project" value="UniProtKB-KW"/>
</dbReference>
<reference evidence="5 6" key="1">
    <citation type="submission" date="2020-10" db="EMBL/GenBank/DDBJ databases">
        <title>Sequencing the genomes of 1000 actinobacteria strains.</title>
        <authorList>
            <person name="Klenk H.-P."/>
        </authorList>
    </citation>
    <scope>NUCLEOTIDE SEQUENCE [LARGE SCALE GENOMIC DNA]</scope>
    <source>
        <strain evidence="5 6">DSM 46744</strain>
    </source>
</reference>
<evidence type="ECO:0000256" key="3">
    <source>
        <dbReference type="ARBA" id="ARBA00023163"/>
    </source>
</evidence>
<name>A0ABR9JRF0_9ACTN</name>
<dbReference type="PROSITE" id="PS50949">
    <property type="entry name" value="HTH_GNTR"/>
    <property type="match status" value="1"/>
</dbReference>
<accession>A0ABR9JRF0</accession>
<evidence type="ECO:0000259" key="4">
    <source>
        <dbReference type="PROSITE" id="PS50949"/>
    </source>
</evidence>
<dbReference type="InterPro" id="IPR000524">
    <property type="entry name" value="Tscrpt_reg_HTH_GntR"/>
</dbReference>
<dbReference type="InterPro" id="IPR011711">
    <property type="entry name" value="GntR_C"/>
</dbReference>
<dbReference type="Pfam" id="PF00392">
    <property type="entry name" value="GntR"/>
    <property type="match status" value="1"/>
</dbReference>
<dbReference type="Pfam" id="PF07729">
    <property type="entry name" value="FCD"/>
    <property type="match status" value="1"/>
</dbReference>
<sequence>MNEPHAALPTAQQHAVGALRRLIVSGELRPGQRVNQEDIAARVGLSVAPVREALRVLAQEGQLTYRPRRGYFVTELQFEDLSEIYQLRRILEARAARHALPKLDDAALRRIGEAARTCAAAAAAGDVAAELAANRTFHFAIIEAPGQPHVLRLIRLLWESTEVYRAMYYNLPEERAASVDAHDRIIEAIHARDADRLVRELDDHRNRALDVLRARFAHVPGPCPGDEPVTR</sequence>
<dbReference type="InterPro" id="IPR008920">
    <property type="entry name" value="TF_FadR/GntR_C"/>
</dbReference>
<dbReference type="Proteomes" id="UP000627838">
    <property type="component" value="Unassembled WGS sequence"/>
</dbReference>
<keyword evidence="2 5" id="KW-0238">DNA-binding</keyword>
<dbReference type="PANTHER" id="PTHR43537">
    <property type="entry name" value="TRANSCRIPTIONAL REGULATOR, GNTR FAMILY"/>
    <property type="match status" value="1"/>
</dbReference>
<dbReference type="EMBL" id="JADBDZ010000001">
    <property type="protein sequence ID" value="MBE1533152.1"/>
    <property type="molecule type" value="Genomic_DNA"/>
</dbReference>
<dbReference type="SMART" id="SM00345">
    <property type="entry name" value="HTH_GNTR"/>
    <property type="match status" value="1"/>
</dbReference>
<dbReference type="RefSeq" id="WP_318784118.1">
    <property type="nucleotide sequence ID" value="NZ_JADBDZ010000001.1"/>
</dbReference>
<gene>
    <name evidence="5" type="ORF">H4W34_002985</name>
</gene>
<dbReference type="SUPFAM" id="SSF46785">
    <property type="entry name" value="Winged helix' DNA-binding domain"/>
    <property type="match status" value="1"/>
</dbReference>
<keyword evidence="1" id="KW-0805">Transcription regulation</keyword>
<proteinExistence type="predicted"/>
<dbReference type="Gene3D" id="1.10.10.10">
    <property type="entry name" value="Winged helix-like DNA-binding domain superfamily/Winged helix DNA-binding domain"/>
    <property type="match status" value="1"/>
</dbReference>
<dbReference type="Gene3D" id="1.20.120.530">
    <property type="entry name" value="GntR ligand-binding domain-like"/>
    <property type="match status" value="1"/>
</dbReference>
<keyword evidence="3" id="KW-0804">Transcription</keyword>
<organism evidence="5 6">
    <name type="scientific">Actinomadura algeriensis</name>
    <dbReference type="NCBI Taxonomy" id="1679523"/>
    <lineage>
        <taxon>Bacteria</taxon>
        <taxon>Bacillati</taxon>
        <taxon>Actinomycetota</taxon>
        <taxon>Actinomycetes</taxon>
        <taxon>Streptosporangiales</taxon>
        <taxon>Thermomonosporaceae</taxon>
        <taxon>Actinomadura</taxon>
    </lineage>
</organism>
<evidence type="ECO:0000313" key="6">
    <source>
        <dbReference type="Proteomes" id="UP000627838"/>
    </source>
</evidence>
<dbReference type="SMART" id="SM00895">
    <property type="entry name" value="FCD"/>
    <property type="match status" value="1"/>
</dbReference>
<protein>
    <submittedName>
        <fullName evidence="5">DNA-binding GntR family transcriptional regulator</fullName>
    </submittedName>
</protein>
<feature type="domain" description="HTH gntR-type" evidence="4">
    <location>
        <begin position="9"/>
        <end position="76"/>
    </location>
</feature>
<keyword evidence="6" id="KW-1185">Reference proteome</keyword>
<dbReference type="InterPro" id="IPR036390">
    <property type="entry name" value="WH_DNA-bd_sf"/>
</dbReference>
<comment type="caution">
    <text evidence="5">The sequence shown here is derived from an EMBL/GenBank/DDBJ whole genome shotgun (WGS) entry which is preliminary data.</text>
</comment>
<evidence type="ECO:0000256" key="1">
    <source>
        <dbReference type="ARBA" id="ARBA00023015"/>
    </source>
</evidence>
<evidence type="ECO:0000256" key="2">
    <source>
        <dbReference type="ARBA" id="ARBA00023125"/>
    </source>
</evidence>
<evidence type="ECO:0000313" key="5">
    <source>
        <dbReference type="EMBL" id="MBE1533152.1"/>
    </source>
</evidence>
<dbReference type="PANTHER" id="PTHR43537:SF45">
    <property type="entry name" value="GNTR FAMILY REGULATORY PROTEIN"/>
    <property type="match status" value="1"/>
</dbReference>
<dbReference type="SUPFAM" id="SSF48008">
    <property type="entry name" value="GntR ligand-binding domain-like"/>
    <property type="match status" value="1"/>
</dbReference>